<keyword evidence="7" id="KW-0539">Nucleus</keyword>
<evidence type="ECO:0000313" key="10">
    <source>
        <dbReference type="EMBL" id="KAL2610654.1"/>
    </source>
</evidence>
<evidence type="ECO:0000313" key="11">
    <source>
        <dbReference type="Proteomes" id="UP001605036"/>
    </source>
</evidence>
<evidence type="ECO:0000259" key="9">
    <source>
        <dbReference type="Pfam" id="PF13359"/>
    </source>
</evidence>
<evidence type="ECO:0000256" key="4">
    <source>
        <dbReference type="ARBA" id="ARBA00022722"/>
    </source>
</evidence>
<proteinExistence type="inferred from homology"/>
<dbReference type="InterPro" id="IPR027806">
    <property type="entry name" value="HARBI1_dom"/>
</dbReference>
<comment type="subcellular location">
    <subcellularLocation>
        <location evidence="2">Nucleus</location>
    </subcellularLocation>
</comment>
<dbReference type="GO" id="GO:0005634">
    <property type="term" value="C:nucleus"/>
    <property type="evidence" value="ECO:0007669"/>
    <property type="project" value="UniProtKB-SubCell"/>
</dbReference>
<organism evidence="10 11">
    <name type="scientific">Riccia fluitans</name>
    <dbReference type="NCBI Taxonomy" id="41844"/>
    <lineage>
        <taxon>Eukaryota</taxon>
        <taxon>Viridiplantae</taxon>
        <taxon>Streptophyta</taxon>
        <taxon>Embryophyta</taxon>
        <taxon>Marchantiophyta</taxon>
        <taxon>Marchantiopsida</taxon>
        <taxon>Marchantiidae</taxon>
        <taxon>Marchantiales</taxon>
        <taxon>Ricciaceae</taxon>
        <taxon>Riccia</taxon>
    </lineage>
</organism>
<feature type="signal peptide" evidence="8">
    <location>
        <begin position="1"/>
        <end position="17"/>
    </location>
</feature>
<dbReference type="Proteomes" id="UP001605036">
    <property type="component" value="Unassembled WGS sequence"/>
</dbReference>
<dbReference type="GO" id="GO:0016787">
    <property type="term" value="F:hydrolase activity"/>
    <property type="evidence" value="ECO:0007669"/>
    <property type="project" value="UniProtKB-KW"/>
</dbReference>
<evidence type="ECO:0000256" key="1">
    <source>
        <dbReference type="ARBA" id="ARBA00001968"/>
    </source>
</evidence>
<evidence type="ECO:0000256" key="2">
    <source>
        <dbReference type="ARBA" id="ARBA00004123"/>
    </source>
</evidence>
<dbReference type="EMBL" id="JBHFFA010000008">
    <property type="protein sequence ID" value="KAL2610654.1"/>
    <property type="molecule type" value="Genomic_DNA"/>
</dbReference>
<evidence type="ECO:0000256" key="7">
    <source>
        <dbReference type="ARBA" id="ARBA00023242"/>
    </source>
</evidence>
<dbReference type="GO" id="GO:0004518">
    <property type="term" value="F:nuclease activity"/>
    <property type="evidence" value="ECO:0007669"/>
    <property type="project" value="UniProtKB-KW"/>
</dbReference>
<keyword evidence="5" id="KW-0479">Metal-binding</keyword>
<keyword evidence="8" id="KW-0732">Signal</keyword>
<evidence type="ECO:0000256" key="5">
    <source>
        <dbReference type="ARBA" id="ARBA00022723"/>
    </source>
</evidence>
<name>A0ABD1XNZ1_9MARC</name>
<evidence type="ECO:0000256" key="3">
    <source>
        <dbReference type="ARBA" id="ARBA00006958"/>
    </source>
</evidence>
<comment type="cofactor">
    <cofactor evidence="1">
        <name>a divalent metal cation</name>
        <dbReference type="ChEBI" id="CHEBI:60240"/>
    </cofactor>
</comment>
<evidence type="ECO:0000256" key="6">
    <source>
        <dbReference type="ARBA" id="ARBA00022801"/>
    </source>
</evidence>
<sequence>MLMVMSTSILCIQLALEQNNLVPPVELLKSEDMHMIDVEAEDDPMRMSALSLQIASMIIGAADIRESRWWVTRFKKPVPVEIRVGASLHRLVLGHTYFHVGDRFGLGESTVQELMEEVIHAIITMFGPWYAMERWLMIPYHIVPSSPNLHVLYNARHTAARICMEQAFQLLKGRFKLLEKGIGSSVRWAAKVVHACCILQNILIKNRVGRLDFDVVGFRASGSSSLGVNHARPGDSGGEVRTALAEYVALTPWEG</sequence>
<feature type="domain" description="DDE Tnp4" evidence="9">
    <location>
        <begin position="130"/>
        <end position="201"/>
    </location>
</feature>
<dbReference type="InterPro" id="IPR045249">
    <property type="entry name" value="HARBI1-like"/>
</dbReference>
<dbReference type="AlphaFoldDB" id="A0ABD1XNZ1"/>
<gene>
    <name evidence="10" type="ORF">R1flu_029227</name>
</gene>
<feature type="chain" id="PRO_5044817901" description="DDE Tnp4 domain-containing protein" evidence="8">
    <location>
        <begin position="18"/>
        <end position="255"/>
    </location>
</feature>
<keyword evidence="6" id="KW-0378">Hydrolase</keyword>
<reference evidence="10 11" key="1">
    <citation type="submission" date="2024-09" db="EMBL/GenBank/DDBJ databases">
        <title>Chromosome-scale assembly of Riccia fluitans.</title>
        <authorList>
            <person name="Paukszto L."/>
            <person name="Sawicki J."/>
            <person name="Karawczyk K."/>
            <person name="Piernik-Szablinska J."/>
            <person name="Szczecinska M."/>
            <person name="Mazdziarz M."/>
        </authorList>
    </citation>
    <scope>NUCLEOTIDE SEQUENCE [LARGE SCALE GENOMIC DNA]</scope>
    <source>
        <strain evidence="10">Rf_01</strain>
        <tissue evidence="10">Aerial parts of the thallus</tissue>
    </source>
</reference>
<dbReference type="GO" id="GO:0046872">
    <property type="term" value="F:metal ion binding"/>
    <property type="evidence" value="ECO:0007669"/>
    <property type="project" value="UniProtKB-KW"/>
</dbReference>
<accession>A0ABD1XNZ1</accession>
<comment type="caution">
    <text evidence="10">The sequence shown here is derived from an EMBL/GenBank/DDBJ whole genome shotgun (WGS) entry which is preliminary data.</text>
</comment>
<evidence type="ECO:0000256" key="8">
    <source>
        <dbReference type="SAM" id="SignalP"/>
    </source>
</evidence>
<keyword evidence="4" id="KW-0540">Nuclease</keyword>
<protein>
    <recommendedName>
        <fullName evidence="9">DDE Tnp4 domain-containing protein</fullName>
    </recommendedName>
</protein>
<comment type="similarity">
    <text evidence="3">Belongs to the HARBI1 family.</text>
</comment>
<keyword evidence="11" id="KW-1185">Reference proteome</keyword>
<dbReference type="PANTHER" id="PTHR22930">
    <property type="match status" value="1"/>
</dbReference>
<dbReference type="Pfam" id="PF13359">
    <property type="entry name" value="DDE_Tnp_4"/>
    <property type="match status" value="1"/>
</dbReference>
<dbReference type="PANTHER" id="PTHR22930:SF85">
    <property type="entry name" value="GH03217P-RELATED"/>
    <property type="match status" value="1"/>
</dbReference>